<name>R7U2A1_CAPTE</name>
<dbReference type="EMBL" id="AMQN01002148">
    <property type="status" value="NOT_ANNOTATED_CDS"/>
    <property type="molecule type" value="Genomic_DNA"/>
</dbReference>
<reference evidence="3" key="1">
    <citation type="submission" date="2012-12" db="EMBL/GenBank/DDBJ databases">
        <authorList>
            <person name="Hellsten U."/>
            <person name="Grimwood J."/>
            <person name="Chapman J.A."/>
            <person name="Shapiro H."/>
            <person name="Aerts A."/>
            <person name="Otillar R.P."/>
            <person name="Terry A.Y."/>
            <person name="Boore J.L."/>
            <person name="Simakov O."/>
            <person name="Marletaz F."/>
            <person name="Cho S.-J."/>
            <person name="Edsinger-Gonzales E."/>
            <person name="Havlak P."/>
            <person name="Kuo D.-H."/>
            <person name="Larsson T."/>
            <person name="Lv J."/>
            <person name="Arendt D."/>
            <person name="Savage R."/>
            <person name="Osoegawa K."/>
            <person name="de Jong P."/>
            <person name="Lindberg D.R."/>
            <person name="Seaver E.C."/>
            <person name="Weisblat D.A."/>
            <person name="Putnam N.H."/>
            <person name="Grigoriev I.V."/>
            <person name="Rokhsar D.S."/>
        </authorList>
    </citation>
    <scope>NUCLEOTIDE SEQUENCE</scope>
    <source>
        <strain evidence="3">I ESC-2004</strain>
    </source>
</reference>
<reference evidence="1 3" key="2">
    <citation type="journal article" date="2013" name="Nature">
        <title>Insights into bilaterian evolution from three spiralian genomes.</title>
        <authorList>
            <person name="Simakov O."/>
            <person name="Marletaz F."/>
            <person name="Cho S.J."/>
            <person name="Edsinger-Gonzales E."/>
            <person name="Havlak P."/>
            <person name="Hellsten U."/>
            <person name="Kuo D.H."/>
            <person name="Larsson T."/>
            <person name="Lv J."/>
            <person name="Arendt D."/>
            <person name="Savage R."/>
            <person name="Osoegawa K."/>
            <person name="de Jong P."/>
            <person name="Grimwood J."/>
            <person name="Chapman J.A."/>
            <person name="Shapiro H."/>
            <person name="Aerts A."/>
            <person name="Otillar R.P."/>
            <person name="Terry A.Y."/>
            <person name="Boore J.L."/>
            <person name="Grigoriev I.V."/>
            <person name="Lindberg D.R."/>
            <person name="Seaver E.C."/>
            <person name="Weisblat D.A."/>
            <person name="Putnam N.H."/>
            <person name="Rokhsar D.S."/>
        </authorList>
    </citation>
    <scope>NUCLEOTIDE SEQUENCE</scope>
    <source>
        <strain evidence="1 3">I ESC-2004</strain>
    </source>
</reference>
<protein>
    <submittedName>
        <fullName evidence="1 2">Uncharacterized protein</fullName>
    </submittedName>
</protein>
<dbReference type="OrthoDB" id="5985508at2759"/>
<sequence>MSNNLPCKRRLICIASFAVFAKQEISKNEANANHLLRRRILTPHVLPLLRQPLPVILSICPLADCGSAHNPVIAKFKLKLKKLREAKPSKKLDLGLFKTVPNVKEDFVLEVNNRFQVLAEANTTDIETEWIYVEALERVKQHSLGHKAGWNEKVRPYQDRAKLWFNIWQENGRPENGFIRDIMVKTKREYKRVLKWLVRNQDQIQSDRMADAILSNDDRFFWDEVKRKTNNASSVPNAVEGLQGNESICEMFAQKYENLYSSVPYEESEMSGLLEHVDALIESNFFRVVINISCSVRSIMEQLYKIFHYRKIKLIKENGRPENGLIRDIMVKTKREYKRVLKWLVRNQDQIQSDRMANAILSNDDRFFWDEVKRKTNNASSVPNAVEGLQGNESICEMFAQKYENLYSSVSYEESEMSVCWSMLMHSLSPNCLNSRNRVVSYVAKISRNSSSNIATNNRRFDYLSKCHNFINSIDLRKSEMKYKILKACDNFKW</sequence>
<accession>R7U2A1</accession>
<keyword evidence="3" id="KW-1185">Reference proteome</keyword>
<dbReference type="Proteomes" id="UP000014760">
    <property type="component" value="Unassembled WGS sequence"/>
</dbReference>
<evidence type="ECO:0000313" key="3">
    <source>
        <dbReference type="Proteomes" id="UP000014760"/>
    </source>
</evidence>
<proteinExistence type="predicted"/>
<organism evidence="1">
    <name type="scientific">Capitella teleta</name>
    <name type="common">Polychaete worm</name>
    <dbReference type="NCBI Taxonomy" id="283909"/>
    <lineage>
        <taxon>Eukaryota</taxon>
        <taxon>Metazoa</taxon>
        <taxon>Spiralia</taxon>
        <taxon>Lophotrochozoa</taxon>
        <taxon>Annelida</taxon>
        <taxon>Polychaeta</taxon>
        <taxon>Sedentaria</taxon>
        <taxon>Scolecida</taxon>
        <taxon>Capitellidae</taxon>
        <taxon>Capitella</taxon>
    </lineage>
</organism>
<dbReference type="HOGENOM" id="CLU_552366_0_0_1"/>
<dbReference type="EMBL" id="AMQN01002147">
    <property type="status" value="NOT_ANNOTATED_CDS"/>
    <property type="molecule type" value="Genomic_DNA"/>
</dbReference>
<evidence type="ECO:0000313" key="2">
    <source>
        <dbReference type="EnsemblMetazoa" id="CapteP210188"/>
    </source>
</evidence>
<evidence type="ECO:0000313" key="1">
    <source>
        <dbReference type="EMBL" id="ELT97786.1"/>
    </source>
</evidence>
<dbReference type="AlphaFoldDB" id="R7U2A1"/>
<reference evidence="2" key="3">
    <citation type="submission" date="2015-06" db="UniProtKB">
        <authorList>
            <consortium name="EnsemblMetazoa"/>
        </authorList>
    </citation>
    <scope>IDENTIFICATION</scope>
</reference>
<dbReference type="EnsemblMetazoa" id="CapteT210188">
    <property type="protein sequence ID" value="CapteP210188"/>
    <property type="gene ID" value="CapteG210188"/>
</dbReference>
<dbReference type="EMBL" id="KB308479">
    <property type="protein sequence ID" value="ELT97786.1"/>
    <property type="molecule type" value="Genomic_DNA"/>
</dbReference>
<gene>
    <name evidence="1" type="ORF">CAPTEDRAFT_210188</name>
</gene>